<protein>
    <submittedName>
        <fullName evidence="3">DUF4382 domain-containing protein</fullName>
    </submittedName>
</protein>
<evidence type="ECO:0000259" key="2">
    <source>
        <dbReference type="Pfam" id="PF14321"/>
    </source>
</evidence>
<dbReference type="EMBL" id="SMFM01000005">
    <property type="protein sequence ID" value="TDD75473.1"/>
    <property type="molecule type" value="Genomic_DNA"/>
</dbReference>
<dbReference type="PROSITE" id="PS51257">
    <property type="entry name" value="PROKAR_LIPOPROTEIN"/>
    <property type="match status" value="1"/>
</dbReference>
<sequence>MKMKKMKTIISFIMLGLLITSCSNNDDQKGNYPYAVRMTDAPGPYDEVNVDVQGVEVMGEGGKTTILNVNEGIYNLLELSNGVDALIATDSLEMSNITQIRLILGSRNTVVVDGVSFPLSTTSAEQSGLKLKVNQSLQEGILYTVLLDFDANKSIVKLGNGGYQLKPVIRTIERATSGSISGKITAGVMAVVEVKSNSTQLTYASNVNANGDFMVMGLPPGIYTLTVTPALPLVAVVKNNITVTAGLTSDIGILAGL</sequence>
<accession>A0A4R5ARZ0</accession>
<comment type="caution">
    <text evidence="3">The sequence shown here is derived from an EMBL/GenBank/DDBJ whole genome shotgun (WGS) entry which is preliminary data.</text>
</comment>
<dbReference type="Proteomes" id="UP000295278">
    <property type="component" value="Unassembled WGS sequence"/>
</dbReference>
<feature type="chain" id="PRO_5020855002" evidence="1">
    <location>
        <begin position="26"/>
        <end position="257"/>
    </location>
</feature>
<evidence type="ECO:0000313" key="3">
    <source>
        <dbReference type="EMBL" id="TDD75473.1"/>
    </source>
</evidence>
<evidence type="ECO:0000313" key="4">
    <source>
        <dbReference type="Proteomes" id="UP000295278"/>
    </source>
</evidence>
<feature type="domain" description="DUF4382" evidence="2">
    <location>
        <begin position="36"/>
        <end position="167"/>
    </location>
</feature>
<dbReference type="InterPro" id="IPR013784">
    <property type="entry name" value="Carb-bd-like_fold"/>
</dbReference>
<proteinExistence type="predicted"/>
<dbReference type="AlphaFoldDB" id="A0A4R5ARZ0"/>
<dbReference type="OrthoDB" id="2111471at2"/>
<name>A0A4R5ARZ0_9FLAO</name>
<evidence type="ECO:0000256" key="1">
    <source>
        <dbReference type="SAM" id="SignalP"/>
    </source>
</evidence>
<feature type="signal peptide" evidence="1">
    <location>
        <begin position="1"/>
        <end position="25"/>
    </location>
</feature>
<keyword evidence="4" id="KW-1185">Reference proteome</keyword>
<gene>
    <name evidence="3" type="ORF">E0F89_11310</name>
</gene>
<reference evidence="3 4" key="1">
    <citation type="submission" date="2019-03" db="EMBL/GenBank/DDBJ databases">
        <title>Flavobacterium AT-3-2 sp. nov., isolated from arctic soil.</title>
        <authorList>
            <person name="Chaudhary D.K."/>
        </authorList>
    </citation>
    <scope>NUCLEOTIDE SEQUENCE [LARGE SCALE GENOMIC DNA]</scope>
    <source>
        <strain evidence="3 4">AT-3-2</strain>
    </source>
</reference>
<dbReference type="SUPFAM" id="SSF49452">
    <property type="entry name" value="Starch-binding domain-like"/>
    <property type="match status" value="1"/>
</dbReference>
<dbReference type="Gene3D" id="2.60.40.1120">
    <property type="entry name" value="Carboxypeptidase-like, regulatory domain"/>
    <property type="match status" value="1"/>
</dbReference>
<keyword evidence="1" id="KW-0732">Signal</keyword>
<dbReference type="GO" id="GO:0030246">
    <property type="term" value="F:carbohydrate binding"/>
    <property type="evidence" value="ECO:0007669"/>
    <property type="project" value="InterPro"/>
</dbReference>
<organism evidence="3 4">
    <name type="scientific">Flavobacterium caseinilyticum</name>
    <dbReference type="NCBI Taxonomy" id="2541732"/>
    <lineage>
        <taxon>Bacteria</taxon>
        <taxon>Pseudomonadati</taxon>
        <taxon>Bacteroidota</taxon>
        <taxon>Flavobacteriia</taxon>
        <taxon>Flavobacteriales</taxon>
        <taxon>Flavobacteriaceae</taxon>
        <taxon>Flavobacterium</taxon>
    </lineage>
</organism>
<dbReference type="Pfam" id="PF14321">
    <property type="entry name" value="DUF4382"/>
    <property type="match status" value="1"/>
</dbReference>
<dbReference type="InterPro" id="IPR025491">
    <property type="entry name" value="DUF4382"/>
</dbReference>